<organism evidence="2 3">
    <name type="scientific">Portunus trituberculatus</name>
    <name type="common">Swimming crab</name>
    <name type="synonym">Neptunus trituberculatus</name>
    <dbReference type="NCBI Taxonomy" id="210409"/>
    <lineage>
        <taxon>Eukaryota</taxon>
        <taxon>Metazoa</taxon>
        <taxon>Ecdysozoa</taxon>
        <taxon>Arthropoda</taxon>
        <taxon>Crustacea</taxon>
        <taxon>Multicrustacea</taxon>
        <taxon>Malacostraca</taxon>
        <taxon>Eumalacostraca</taxon>
        <taxon>Eucarida</taxon>
        <taxon>Decapoda</taxon>
        <taxon>Pleocyemata</taxon>
        <taxon>Brachyura</taxon>
        <taxon>Eubrachyura</taxon>
        <taxon>Portunoidea</taxon>
        <taxon>Portunidae</taxon>
        <taxon>Portuninae</taxon>
        <taxon>Portunus</taxon>
    </lineage>
</organism>
<reference evidence="2 3" key="1">
    <citation type="submission" date="2019-05" db="EMBL/GenBank/DDBJ databases">
        <title>Another draft genome of Portunus trituberculatus and its Hox gene families provides insights of decapod evolution.</title>
        <authorList>
            <person name="Jeong J.-H."/>
            <person name="Song I."/>
            <person name="Kim S."/>
            <person name="Choi T."/>
            <person name="Kim D."/>
            <person name="Ryu S."/>
            <person name="Kim W."/>
        </authorList>
    </citation>
    <scope>NUCLEOTIDE SEQUENCE [LARGE SCALE GENOMIC DNA]</scope>
    <source>
        <tissue evidence="2">Muscle</tissue>
    </source>
</reference>
<proteinExistence type="predicted"/>
<feature type="region of interest" description="Disordered" evidence="1">
    <location>
        <begin position="1"/>
        <end position="63"/>
    </location>
</feature>
<evidence type="ECO:0000313" key="3">
    <source>
        <dbReference type="Proteomes" id="UP000324222"/>
    </source>
</evidence>
<evidence type="ECO:0000313" key="2">
    <source>
        <dbReference type="EMBL" id="MPC51421.1"/>
    </source>
</evidence>
<sequence length="106" mass="11629">MTGATEISPRIGRATGERGDGPPGARVPRLAQEPHPLPDHSSCRPGLPLGGLRGYAPHPPASENYRVEETYQNHLIIKLAVVSHEGQLSYSFWARISQTVRLVLQR</sequence>
<gene>
    <name evidence="2" type="ORF">E2C01_045266</name>
</gene>
<dbReference type="Proteomes" id="UP000324222">
    <property type="component" value="Unassembled WGS sequence"/>
</dbReference>
<keyword evidence="3" id="KW-1185">Reference proteome</keyword>
<protein>
    <submittedName>
        <fullName evidence="2">Uncharacterized protein</fullName>
    </submittedName>
</protein>
<dbReference type="EMBL" id="VSRR010010167">
    <property type="protein sequence ID" value="MPC51421.1"/>
    <property type="molecule type" value="Genomic_DNA"/>
</dbReference>
<accession>A0A5B7FVA4</accession>
<comment type="caution">
    <text evidence="2">The sequence shown here is derived from an EMBL/GenBank/DDBJ whole genome shotgun (WGS) entry which is preliminary data.</text>
</comment>
<name>A0A5B7FVA4_PORTR</name>
<dbReference type="AlphaFoldDB" id="A0A5B7FVA4"/>
<evidence type="ECO:0000256" key="1">
    <source>
        <dbReference type="SAM" id="MobiDB-lite"/>
    </source>
</evidence>